<evidence type="ECO:0000313" key="2">
    <source>
        <dbReference type="Proteomes" id="UP000784294"/>
    </source>
</evidence>
<proteinExistence type="predicted"/>
<sequence>MALSDKPIKPNFSSLADSASELELSKEYLVELEALNNLGSLTAPMLRKALRTLSYRSSIPANLKKSDLLKLLKQELKD</sequence>
<comment type="caution">
    <text evidence="1">The sequence shown here is derived from an EMBL/GenBank/DDBJ whole genome shotgun (WGS) entry which is preliminary data.</text>
</comment>
<dbReference type="Proteomes" id="UP000784294">
    <property type="component" value="Unassembled WGS sequence"/>
</dbReference>
<dbReference type="EMBL" id="CAAALY010019546">
    <property type="protein sequence ID" value="VEL13966.1"/>
    <property type="molecule type" value="Genomic_DNA"/>
</dbReference>
<organism evidence="1 2">
    <name type="scientific">Protopolystoma xenopodis</name>
    <dbReference type="NCBI Taxonomy" id="117903"/>
    <lineage>
        <taxon>Eukaryota</taxon>
        <taxon>Metazoa</taxon>
        <taxon>Spiralia</taxon>
        <taxon>Lophotrochozoa</taxon>
        <taxon>Platyhelminthes</taxon>
        <taxon>Monogenea</taxon>
        <taxon>Polyopisthocotylea</taxon>
        <taxon>Polystomatidea</taxon>
        <taxon>Polystomatidae</taxon>
        <taxon>Protopolystoma</taxon>
    </lineage>
</organism>
<evidence type="ECO:0000313" key="1">
    <source>
        <dbReference type="EMBL" id="VEL13966.1"/>
    </source>
</evidence>
<protein>
    <submittedName>
        <fullName evidence="1">Uncharacterized protein</fullName>
    </submittedName>
</protein>
<accession>A0A448WKH5</accession>
<dbReference type="AlphaFoldDB" id="A0A448WKH5"/>
<keyword evidence="2" id="KW-1185">Reference proteome</keyword>
<name>A0A448WKH5_9PLAT</name>
<gene>
    <name evidence="1" type="ORF">PXEA_LOCUS7406</name>
</gene>
<reference evidence="1" key="1">
    <citation type="submission" date="2018-11" db="EMBL/GenBank/DDBJ databases">
        <authorList>
            <consortium name="Pathogen Informatics"/>
        </authorList>
    </citation>
    <scope>NUCLEOTIDE SEQUENCE</scope>
</reference>